<dbReference type="InterPro" id="IPR033690">
    <property type="entry name" value="Adenylat_kinase_CS"/>
</dbReference>
<keyword evidence="4 5" id="KW-0418">Kinase</keyword>
<keyword evidence="8" id="KW-1185">Reference proteome</keyword>
<name>A0A517NSK5_9BACT</name>
<dbReference type="PROSITE" id="PS00113">
    <property type="entry name" value="ADENYLATE_KINASE"/>
    <property type="match status" value="1"/>
</dbReference>
<comment type="subunit">
    <text evidence="6">Monomer.</text>
</comment>
<evidence type="ECO:0000256" key="2">
    <source>
        <dbReference type="ARBA" id="ARBA00022727"/>
    </source>
</evidence>
<dbReference type="CDD" id="cd01428">
    <property type="entry name" value="ADK"/>
    <property type="match status" value="1"/>
</dbReference>
<comment type="similarity">
    <text evidence="5">Belongs to the adenylate kinase family.</text>
</comment>
<reference evidence="7 8" key="1">
    <citation type="submission" date="2019-02" db="EMBL/GenBank/DDBJ databases">
        <title>Deep-cultivation of Planctomycetes and their phenomic and genomic characterization uncovers novel biology.</title>
        <authorList>
            <person name="Wiegand S."/>
            <person name="Jogler M."/>
            <person name="Boedeker C."/>
            <person name="Pinto D."/>
            <person name="Vollmers J."/>
            <person name="Rivas-Marin E."/>
            <person name="Kohn T."/>
            <person name="Peeters S.H."/>
            <person name="Heuer A."/>
            <person name="Rast P."/>
            <person name="Oberbeckmann S."/>
            <person name="Bunk B."/>
            <person name="Jeske O."/>
            <person name="Meyerdierks A."/>
            <person name="Storesund J.E."/>
            <person name="Kallscheuer N."/>
            <person name="Luecker S."/>
            <person name="Lage O.M."/>
            <person name="Pohl T."/>
            <person name="Merkel B.J."/>
            <person name="Hornburger P."/>
            <person name="Mueller R.-W."/>
            <person name="Bruemmer F."/>
            <person name="Labrenz M."/>
            <person name="Spormann A.M."/>
            <person name="Op den Camp H."/>
            <person name="Overmann J."/>
            <person name="Amann R."/>
            <person name="Jetten M.S.M."/>
            <person name="Mascher T."/>
            <person name="Medema M.H."/>
            <person name="Devos D.P."/>
            <person name="Kaster A.-K."/>
            <person name="Ovreas L."/>
            <person name="Rohde M."/>
            <person name="Galperin M.Y."/>
            <person name="Jogler C."/>
        </authorList>
    </citation>
    <scope>NUCLEOTIDE SEQUENCE [LARGE SCALE GENOMIC DNA]</scope>
    <source>
        <strain evidence="7 8">K23_9</strain>
    </source>
</reference>
<dbReference type="OrthoDB" id="2167778at2"/>
<proteinExistence type="inferred from homology"/>
<dbReference type="PANTHER" id="PTHR23359">
    <property type="entry name" value="NUCLEOTIDE KINASE"/>
    <property type="match status" value="1"/>
</dbReference>
<dbReference type="GO" id="GO:0005737">
    <property type="term" value="C:cytoplasm"/>
    <property type="evidence" value="ECO:0007669"/>
    <property type="project" value="UniProtKB-SubCell"/>
</dbReference>
<sequence length="422" mass="48202">MSEVQQLGSNISCRFPDVTPVDPDLNKASDKSAEPADLEVKDAQLIFTSVWKRLETECDRASLRFPKELILLGGAPGAGKGTNTDYIREVRDITGKPVVVSELLSTPEMKAVKARGQMVGDREVVNLVFRELLKPEYQAGAILDGFPRTKVQVECLKMLFDKMISLRREFSHAPESVHLKQPTFHIMVLFVDEAESIARQLKRGRQTIAHNEEVTRSGIGELWEERPTDFNEALARNRYRTFKEKTYDALVSLKQIFHFHFINAQAPPDVVKDNILRELEYQSSLELDPRTFLAMQKLPVASDIVMHARRDLVARLDAYEIEDPELFHDVIQLINERLIPIIICHAISGRSTIRSEDPLLDNPKTLAMLIDVFSERGFHATVELRRSEIPERIDLETGEVFCRQKTVYRITVHFKGSEIRRG</sequence>
<accession>A0A517NSK5</accession>
<comment type="catalytic activity">
    <reaction evidence="6">
        <text>AMP + ATP = 2 ADP</text>
        <dbReference type="Rhea" id="RHEA:12973"/>
        <dbReference type="ChEBI" id="CHEBI:30616"/>
        <dbReference type="ChEBI" id="CHEBI:456215"/>
        <dbReference type="ChEBI" id="CHEBI:456216"/>
        <dbReference type="EC" id="2.7.4.3"/>
    </reaction>
</comment>
<evidence type="ECO:0000256" key="4">
    <source>
        <dbReference type="ARBA" id="ARBA00022777"/>
    </source>
</evidence>
<dbReference type="Pfam" id="PF00406">
    <property type="entry name" value="ADK"/>
    <property type="match status" value="1"/>
</dbReference>
<organism evidence="7 8">
    <name type="scientific">Stieleria marina</name>
    <dbReference type="NCBI Taxonomy" id="1930275"/>
    <lineage>
        <taxon>Bacteria</taxon>
        <taxon>Pseudomonadati</taxon>
        <taxon>Planctomycetota</taxon>
        <taxon>Planctomycetia</taxon>
        <taxon>Pirellulales</taxon>
        <taxon>Pirellulaceae</taxon>
        <taxon>Stieleria</taxon>
    </lineage>
</organism>
<dbReference type="AlphaFoldDB" id="A0A517NSK5"/>
<dbReference type="EMBL" id="CP036526">
    <property type="protein sequence ID" value="QDT10093.1"/>
    <property type="molecule type" value="Genomic_DNA"/>
</dbReference>
<evidence type="ECO:0000256" key="5">
    <source>
        <dbReference type="RuleBase" id="RU003330"/>
    </source>
</evidence>
<keyword evidence="3 6" id="KW-0547">Nucleotide-binding</keyword>
<dbReference type="Gene3D" id="3.40.50.300">
    <property type="entry name" value="P-loop containing nucleotide triphosphate hydrolases"/>
    <property type="match status" value="1"/>
</dbReference>
<dbReference type="EC" id="2.7.4.3" evidence="6"/>
<dbReference type="RefSeq" id="WP_145417628.1">
    <property type="nucleotide sequence ID" value="NZ_CP036526.1"/>
</dbReference>
<dbReference type="InterPro" id="IPR027417">
    <property type="entry name" value="P-loop_NTPase"/>
</dbReference>
<evidence type="ECO:0000256" key="6">
    <source>
        <dbReference type="RuleBase" id="RU003331"/>
    </source>
</evidence>
<dbReference type="Proteomes" id="UP000319817">
    <property type="component" value="Chromosome"/>
</dbReference>
<evidence type="ECO:0000313" key="7">
    <source>
        <dbReference type="EMBL" id="QDT10093.1"/>
    </source>
</evidence>
<dbReference type="InterPro" id="IPR000850">
    <property type="entry name" value="Adenylat/UMP-CMP_kin"/>
</dbReference>
<keyword evidence="6" id="KW-0067">ATP-binding</keyword>
<dbReference type="GO" id="GO:0005524">
    <property type="term" value="F:ATP binding"/>
    <property type="evidence" value="ECO:0007669"/>
    <property type="project" value="UniProtKB-KW"/>
</dbReference>
<evidence type="ECO:0000256" key="1">
    <source>
        <dbReference type="ARBA" id="ARBA00022679"/>
    </source>
</evidence>
<keyword evidence="1 5" id="KW-0808">Transferase</keyword>
<dbReference type="GO" id="GO:0004017">
    <property type="term" value="F:AMP kinase activity"/>
    <property type="evidence" value="ECO:0007669"/>
    <property type="project" value="UniProtKB-EC"/>
</dbReference>
<evidence type="ECO:0000256" key="3">
    <source>
        <dbReference type="ARBA" id="ARBA00022741"/>
    </source>
</evidence>
<dbReference type="SUPFAM" id="SSF52540">
    <property type="entry name" value="P-loop containing nucleoside triphosphate hydrolases"/>
    <property type="match status" value="1"/>
</dbReference>
<gene>
    <name evidence="7" type="primary">adk_1</name>
    <name evidence="7" type="ORF">K239x_20470</name>
</gene>
<protein>
    <recommendedName>
        <fullName evidence="6">Adenylate kinase</fullName>
        <ecNumber evidence="6">2.7.4.3</ecNumber>
    </recommendedName>
</protein>
<comment type="subcellular location">
    <subcellularLocation>
        <location evidence="6">Cytoplasm</location>
    </subcellularLocation>
</comment>
<dbReference type="PRINTS" id="PR00094">
    <property type="entry name" value="ADENYLTKNASE"/>
</dbReference>
<keyword evidence="2" id="KW-0545">Nucleotide biosynthesis</keyword>
<evidence type="ECO:0000313" key="8">
    <source>
        <dbReference type="Proteomes" id="UP000319817"/>
    </source>
</evidence>